<keyword evidence="1" id="KW-0472">Membrane</keyword>
<dbReference type="RefSeq" id="WP_089227193.1">
    <property type="nucleotide sequence ID" value="NZ_FZOF01000021.1"/>
</dbReference>
<dbReference type="Proteomes" id="UP000198280">
    <property type="component" value="Unassembled WGS sequence"/>
</dbReference>
<keyword evidence="1" id="KW-0812">Transmembrane</keyword>
<gene>
    <name evidence="2" type="ORF">SAMN05216252_12173</name>
</gene>
<dbReference type="EMBL" id="FZOF01000021">
    <property type="protein sequence ID" value="SNT33806.1"/>
    <property type="molecule type" value="Genomic_DNA"/>
</dbReference>
<evidence type="ECO:0000313" key="3">
    <source>
        <dbReference type="Proteomes" id="UP000198280"/>
    </source>
</evidence>
<dbReference type="OrthoDB" id="4221177at2"/>
<evidence type="ECO:0000313" key="2">
    <source>
        <dbReference type="EMBL" id="SNT33806.1"/>
    </source>
</evidence>
<organism evidence="2 3">
    <name type="scientific">Actinacidiphila glaucinigra</name>
    <dbReference type="NCBI Taxonomy" id="235986"/>
    <lineage>
        <taxon>Bacteria</taxon>
        <taxon>Bacillati</taxon>
        <taxon>Actinomycetota</taxon>
        <taxon>Actinomycetes</taxon>
        <taxon>Kitasatosporales</taxon>
        <taxon>Streptomycetaceae</taxon>
        <taxon>Actinacidiphila</taxon>
    </lineage>
</organism>
<reference evidence="2 3" key="1">
    <citation type="submission" date="2017-06" db="EMBL/GenBank/DDBJ databases">
        <authorList>
            <person name="Kim H.J."/>
            <person name="Triplett B.A."/>
        </authorList>
    </citation>
    <scope>NUCLEOTIDE SEQUENCE [LARGE SCALE GENOMIC DNA]</scope>
    <source>
        <strain evidence="2 3">CGMCC 4.1858</strain>
    </source>
</reference>
<proteinExistence type="predicted"/>
<accession>A0A239LTE1</accession>
<sequence>MTRAAPRSAGRGDRGGVAVSVAICTVVLLAIAGLVLDGGGKLRATERADALALEAARAGGQALDPAAAVTGAAIRVDPAAAQAAAMDYLRQAGVHGTVTVSPDRTRLTVVVDTSYATRFLPVIGIGSMDVTGYGTATLLHGVDQPE</sequence>
<dbReference type="AlphaFoldDB" id="A0A239LTE1"/>
<feature type="transmembrane region" description="Helical" evidence="1">
    <location>
        <begin position="16"/>
        <end position="36"/>
    </location>
</feature>
<protein>
    <submittedName>
        <fullName evidence="2">Uncharacterized protein</fullName>
    </submittedName>
</protein>
<name>A0A239LTE1_9ACTN</name>
<evidence type="ECO:0000256" key="1">
    <source>
        <dbReference type="SAM" id="Phobius"/>
    </source>
</evidence>
<keyword evidence="1" id="KW-1133">Transmembrane helix</keyword>
<keyword evidence="3" id="KW-1185">Reference proteome</keyword>